<proteinExistence type="predicted"/>
<reference evidence="3" key="1">
    <citation type="submission" date="2018-03" db="EMBL/GenBank/DDBJ databases">
        <authorList>
            <person name="Blom J."/>
        </authorList>
    </citation>
    <scope>NUCLEOTIDE SEQUENCE [LARGE SCALE GENOMIC DNA]</scope>
    <source>
        <strain evidence="3">KPC-SM-21</strain>
    </source>
</reference>
<evidence type="ECO:0000313" key="3">
    <source>
        <dbReference type="Proteomes" id="UP000245974"/>
    </source>
</evidence>
<organism evidence="2 3">
    <name type="scientific">Acinetobacter stercoris</name>
    <dbReference type="NCBI Taxonomy" id="2126983"/>
    <lineage>
        <taxon>Bacteria</taxon>
        <taxon>Pseudomonadati</taxon>
        <taxon>Pseudomonadota</taxon>
        <taxon>Gammaproteobacteria</taxon>
        <taxon>Moraxellales</taxon>
        <taxon>Moraxellaceae</taxon>
        <taxon>Acinetobacter</taxon>
    </lineage>
</organism>
<keyword evidence="1" id="KW-0812">Transmembrane</keyword>
<name>A0A2U3MVM6_9GAMM</name>
<evidence type="ECO:0000256" key="1">
    <source>
        <dbReference type="SAM" id="Phobius"/>
    </source>
</evidence>
<dbReference type="AlphaFoldDB" id="A0A2U3MVM6"/>
<feature type="transmembrane region" description="Helical" evidence="1">
    <location>
        <begin position="250"/>
        <end position="269"/>
    </location>
</feature>
<accession>A0A2U3MVM6</accession>
<gene>
    <name evidence="2" type="ORF">KPC_0658</name>
</gene>
<protein>
    <submittedName>
        <fullName evidence="2">Uncharacterized protein</fullName>
    </submittedName>
</protein>
<evidence type="ECO:0000313" key="2">
    <source>
        <dbReference type="EMBL" id="SPL69480.1"/>
    </source>
</evidence>
<sequence>MNYKMSLAVYLSSSNYDHMPNGSLNEWENFYDPTSYELEANAFIPLFWSMLYSKQNIKNARYIDEIDVDNENFQIERKQYLEDFGESSYPYFVISQKEALQNLKSRKSGFLQLFGQQYEQDYFDFQNLIALHFPHYILLRTSGLDLDDQAEQNFANTIQHFEELAHVDENSPPNHFWEVMIADLNAYQDKPYFFYGASIPSEIQIQQTDLEPEPTLQINHAVPNTVMWLLAVIIAVLTVAVWWFSQSILYSFITFVISAAVLSFVVIKISSKSH</sequence>
<dbReference type="InParanoid" id="A0A2U3MVM6"/>
<dbReference type="Proteomes" id="UP000245974">
    <property type="component" value="Unassembled WGS sequence"/>
</dbReference>
<dbReference type="EMBL" id="OOGT01000018">
    <property type="protein sequence ID" value="SPL69480.1"/>
    <property type="molecule type" value="Genomic_DNA"/>
</dbReference>
<keyword evidence="1" id="KW-1133">Transmembrane helix</keyword>
<keyword evidence="1" id="KW-0472">Membrane</keyword>
<keyword evidence="3" id="KW-1185">Reference proteome</keyword>
<feature type="transmembrane region" description="Helical" evidence="1">
    <location>
        <begin position="226"/>
        <end position="244"/>
    </location>
</feature>